<dbReference type="PANTHER" id="PTHR28008:SF1">
    <property type="entry name" value="DOMAIN PROTEIN, PUTATIVE (AFU_ORTHOLOGUE AFUA_3G10980)-RELATED"/>
    <property type="match status" value="1"/>
</dbReference>
<dbReference type="Proteomes" id="UP000885832">
    <property type="component" value="Unassembled WGS sequence"/>
</dbReference>
<dbReference type="NCBIfam" id="NF037970">
    <property type="entry name" value="vanZ_1"/>
    <property type="match status" value="1"/>
</dbReference>
<sequence>MSDVGFSRCDLRYFSSWWWLGMVLVMLVFYLSLTPVVIEVGRFENSDKVGHFFSYFILMSWFAQLYPRSRHLWLLILFVMMGGVIELLQGQTSYRLFDYADIAANSIGAVFAWLLAGTAYARLLQGLEQKALKLAD</sequence>
<keyword evidence="1" id="KW-1133">Transmembrane helix</keyword>
<keyword evidence="1" id="KW-0812">Transmembrane</keyword>
<evidence type="ECO:0000256" key="1">
    <source>
        <dbReference type="SAM" id="Phobius"/>
    </source>
</evidence>
<gene>
    <name evidence="2" type="ORF">ENJ65_06500</name>
</gene>
<proteinExistence type="predicted"/>
<dbReference type="EMBL" id="DRNF01000410">
    <property type="protein sequence ID" value="HHJ81267.1"/>
    <property type="molecule type" value="Genomic_DNA"/>
</dbReference>
<feature type="transmembrane region" description="Helical" evidence="1">
    <location>
        <begin position="72"/>
        <end position="90"/>
    </location>
</feature>
<reference evidence="2" key="1">
    <citation type="journal article" date="2020" name="mSystems">
        <title>Genome- and Community-Level Interaction Insights into Carbon Utilization and Element Cycling Functions of Hydrothermarchaeota in Hydrothermal Sediment.</title>
        <authorList>
            <person name="Zhou Z."/>
            <person name="Liu Y."/>
            <person name="Xu W."/>
            <person name="Pan J."/>
            <person name="Luo Z.H."/>
            <person name="Li M."/>
        </authorList>
    </citation>
    <scope>NUCLEOTIDE SEQUENCE [LARGE SCALE GENOMIC DNA]</scope>
    <source>
        <strain evidence="2">HyVt-505</strain>
    </source>
</reference>
<feature type="transmembrane region" description="Helical" evidence="1">
    <location>
        <begin position="49"/>
        <end position="66"/>
    </location>
</feature>
<name>A0A832JA53_9GAMM</name>
<feature type="transmembrane region" description="Helical" evidence="1">
    <location>
        <begin position="17"/>
        <end position="37"/>
    </location>
</feature>
<keyword evidence="1" id="KW-0472">Membrane</keyword>
<organism evidence="2">
    <name type="scientific">Candidatus Tenderia electrophaga</name>
    <dbReference type="NCBI Taxonomy" id="1748243"/>
    <lineage>
        <taxon>Bacteria</taxon>
        <taxon>Pseudomonadati</taxon>
        <taxon>Pseudomonadota</taxon>
        <taxon>Gammaproteobacteria</taxon>
        <taxon>Candidatus Tenderiales</taxon>
        <taxon>Candidatus Tenderiaceae</taxon>
        <taxon>Candidatus Tenderia</taxon>
    </lineage>
</organism>
<comment type="caution">
    <text evidence="2">The sequence shown here is derived from an EMBL/GenBank/DDBJ whole genome shotgun (WGS) entry which is preliminary data.</text>
</comment>
<dbReference type="AlphaFoldDB" id="A0A832JA53"/>
<accession>A0A832JA53</accession>
<feature type="transmembrane region" description="Helical" evidence="1">
    <location>
        <begin position="102"/>
        <end position="123"/>
    </location>
</feature>
<evidence type="ECO:0000313" key="2">
    <source>
        <dbReference type="EMBL" id="HHJ81267.1"/>
    </source>
</evidence>
<protein>
    <submittedName>
        <fullName evidence="2">VanZ family protein</fullName>
    </submittedName>
</protein>
<dbReference type="PANTHER" id="PTHR28008">
    <property type="entry name" value="DOMAIN PROTEIN, PUTATIVE (AFU_ORTHOLOGUE AFUA_3G10980)-RELATED"/>
    <property type="match status" value="1"/>
</dbReference>